<accession>M4BJU0</accession>
<protein>
    <submittedName>
        <fullName evidence="2">Uncharacterized protein</fullName>
    </submittedName>
</protein>
<dbReference type="InParanoid" id="M4BJU0"/>
<feature type="compositionally biased region" description="Polar residues" evidence="1">
    <location>
        <begin position="136"/>
        <end position="152"/>
    </location>
</feature>
<dbReference type="EnsemblProtists" id="HpaT806671">
    <property type="protein sequence ID" value="HpaP806671"/>
    <property type="gene ID" value="HpaG806671"/>
</dbReference>
<dbReference type="Proteomes" id="UP000011713">
    <property type="component" value="Unassembled WGS sequence"/>
</dbReference>
<organism evidence="2 3">
    <name type="scientific">Hyaloperonospora arabidopsidis (strain Emoy2)</name>
    <name type="common">Downy mildew agent</name>
    <name type="synonym">Peronospora arabidopsidis</name>
    <dbReference type="NCBI Taxonomy" id="559515"/>
    <lineage>
        <taxon>Eukaryota</taxon>
        <taxon>Sar</taxon>
        <taxon>Stramenopiles</taxon>
        <taxon>Oomycota</taxon>
        <taxon>Peronosporomycetes</taxon>
        <taxon>Peronosporales</taxon>
        <taxon>Peronosporaceae</taxon>
        <taxon>Hyaloperonospora</taxon>
    </lineage>
</organism>
<dbReference type="EMBL" id="JH598330">
    <property type="status" value="NOT_ANNOTATED_CDS"/>
    <property type="molecule type" value="Genomic_DNA"/>
</dbReference>
<feature type="compositionally biased region" description="Basic and acidic residues" evidence="1">
    <location>
        <begin position="153"/>
        <end position="167"/>
    </location>
</feature>
<dbReference type="VEuPathDB" id="FungiDB:HpaG806671"/>
<evidence type="ECO:0000313" key="2">
    <source>
        <dbReference type="EnsemblProtists" id="HpaP806671"/>
    </source>
</evidence>
<proteinExistence type="predicted"/>
<evidence type="ECO:0000313" key="3">
    <source>
        <dbReference type="Proteomes" id="UP000011713"/>
    </source>
</evidence>
<sequence length="212" mass="22967">MLYELIRSAGHSVTSSLAKVFFCMRPGIISAGGRRWTSAESGSGPPTVAGVSIFPDTDSVSESEDLNIARFNEVFVAIAESVVEATADAAPRWFALRIGHLTAGELGDWLDTAKAESFATLAGRRPQDRDLAKVARTNSLSTLEPSSEGSNSTRDESPPDASERHGYEAGVTGARSFEVFFEGRTLRRRSNEDACLNSGRRWGRPNWDLSPN</sequence>
<feature type="region of interest" description="Disordered" evidence="1">
    <location>
        <begin position="135"/>
        <end position="168"/>
    </location>
</feature>
<evidence type="ECO:0000256" key="1">
    <source>
        <dbReference type="SAM" id="MobiDB-lite"/>
    </source>
</evidence>
<reference evidence="2" key="2">
    <citation type="submission" date="2015-06" db="UniProtKB">
        <authorList>
            <consortium name="EnsemblProtists"/>
        </authorList>
    </citation>
    <scope>IDENTIFICATION</scope>
    <source>
        <strain evidence="2">Emoy2</strain>
    </source>
</reference>
<reference evidence="3" key="1">
    <citation type="journal article" date="2010" name="Science">
        <title>Signatures of adaptation to obligate biotrophy in the Hyaloperonospora arabidopsidis genome.</title>
        <authorList>
            <person name="Baxter L."/>
            <person name="Tripathy S."/>
            <person name="Ishaque N."/>
            <person name="Boot N."/>
            <person name="Cabral A."/>
            <person name="Kemen E."/>
            <person name="Thines M."/>
            <person name="Ah-Fong A."/>
            <person name="Anderson R."/>
            <person name="Badejoko W."/>
            <person name="Bittner-Eddy P."/>
            <person name="Boore J.L."/>
            <person name="Chibucos M.C."/>
            <person name="Coates M."/>
            <person name="Dehal P."/>
            <person name="Delehaunty K."/>
            <person name="Dong S."/>
            <person name="Downton P."/>
            <person name="Dumas B."/>
            <person name="Fabro G."/>
            <person name="Fronick C."/>
            <person name="Fuerstenberg S.I."/>
            <person name="Fulton L."/>
            <person name="Gaulin E."/>
            <person name="Govers F."/>
            <person name="Hughes L."/>
            <person name="Humphray S."/>
            <person name="Jiang R.H."/>
            <person name="Judelson H."/>
            <person name="Kamoun S."/>
            <person name="Kyung K."/>
            <person name="Meijer H."/>
            <person name="Minx P."/>
            <person name="Morris P."/>
            <person name="Nelson J."/>
            <person name="Phuntumart V."/>
            <person name="Qutob D."/>
            <person name="Rehmany A."/>
            <person name="Rougon-Cardoso A."/>
            <person name="Ryden P."/>
            <person name="Torto-Alalibo T."/>
            <person name="Studholme D."/>
            <person name="Wang Y."/>
            <person name="Win J."/>
            <person name="Wood J."/>
            <person name="Clifton S.W."/>
            <person name="Rogers J."/>
            <person name="Van den Ackerveken G."/>
            <person name="Jones J.D."/>
            <person name="McDowell J.M."/>
            <person name="Beynon J."/>
            <person name="Tyler B.M."/>
        </authorList>
    </citation>
    <scope>NUCLEOTIDE SEQUENCE [LARGE SCALE GENOMIC DNA]</scope>
    <source>
        <strain evidence="3">Emoy2</strain>
    </source>
</reference>
<feature type="region of interest" description="Disordered" evidence="1">
    <location>
        <begin position="190"/>
        <end position="212"/>
    </location>
</feature>
<name>M4BJU0_HYAAE</name>
<dbReference type="AlphaFoldDB" id="M4BJU0"/>
<dbReference type="HOGENOM" id="CLU_109156_0_0_1"/>
<keyword evidence="3" id="KW-1185">Reference proteome</keyword>